<dbReference type="NCBIfam" id="TIGR01174">
    <property type="entry name" value="ftsA"/>
    <property type="match status" value="1"/>
</dbReference>
<feature type="domain" description="SHS2" evidence="8">
    <location>
        <begin position="10"/>
        <end position="197"/>
    </location>
</feature>
<reference evidence="9 10" key="1">
    <citation type="submission" date="2018-06" db="EMBL/GenBank/DDBJ databases">
        <authorList>
            <consortium name="Pathogen Informatics"/>
            <person name="Doyle S."/>
        </authorList>
    </citation>
    <scope>NUCLEOTIDE SEQUENCE [LARGE SCALE GENOMIC DNA]</scope>
    <source>
        <strain evidence="9 10">NCTC12112</strain>
    </source>
</reference>
<comment type="function">
    <text evidence="5 6">Cell division protein that is involved in the assembly of the Z ring. May serve as a membrane anchor for the Z ring.</text>
</comment>
<feature type="compositionally biased region" description="Polar residues" evidence="7">
    <location>
        <begin position="381"/>
        <end position="394"/>
    </location>
</feature>
<keyword evidence="2 5" id="KW-0132">Cell division</keyword>
<dbReference type="HAMAP" id="MF_02033">
    <property type="entry name" value="FtsA"/>
    <property type="match status" value="1"/>
</dbReference>
<dbReference type="GO" id="GO:0043093">
    <property type="term" value="P:FtsZ-dependent cytokinesis"/>
    <property type="evidence" value="ECO:0007669"/>
    <property type="project" value="UniProtKB-UniRule"/>
</dbReference>
<dbReference type="Pfam" id="PF02491">
    <property type="entry name" value="SHS2_FTSA"/>
    <property type="match status" value="1"/>
</dbReference>
<dbReference type="InterPro" id="IPR020823">
    <property type="entry name" value="Cell_div_FtsA"/>
</dbReference>
<keyword evidence="1 5" id="KW-1003">Cell membrane</keyword>
<comment type="similarity">
    <text evidence="5 6">Belongs to the FtsA/MreB family.</text>
</comment>
<organism evidence="9 10">
    <name type="scientific">Fusobacterium ulcerans</name>
    <dbReference type="NCBI Taxonomy" id="861"/>
    <lineage>
        <taxon>Bacteria</taxon>
        <taxon>Fusobacteriati</taxon>
        <taxon>Fusobacteriota</taxon>
        <taxon>Fusobacteriia</taxon>
        <taxon>Fusobacteriales</taxon>
        <taxon>Fusobacteriaceae</taxon>
        <taxon>Fusobacterium</taxon>
    </lineage>
</organism>
<accession>A0AAX2JF14</accession>
<evidence type="ECO:0000256" key="6">
    <source>
        <dbReference type="PIRNR" id="PIRNR003101"/>
    </source>
</evidence>
<name>A0AAX2JF14_9FUSO</name>
<sequence length="433" mass="48240">MTDNKDSIIKTAVDMGNMKIKAVTGELSADGEHLKILGYVEVPSRGIKKSVVENPEELSHCLAYALGQLREQTGIPIEKVSIGISGEAIKSRTTNVRYSFDEKEIGEKEVDTLIRMAEHELLTGKERVLKREIYNIRVNNSGIIKNPIGVTGKEMQGDVHLIYIDEAEAEKLVEVVNRIGLEAENVLLNAYASAKASLDDEDRRMGVALIDIGEGSTDIILFKNDKLIYSKSLPLGGMHYVNDISYLFQISKQEAFEILSKLKDKDIHEEHIFCGDTKKVSVADIKNIIDARTEDIISFITQTIEESGFNGYLGKGLVLTGGAIVIDGLLEKINKKTGYVVRKVLPHAFRGLEDVDASMATVIGIFSEIMEEEYNRMQSGFYSQQNESEAPSKNTMEETEEDDLDKLLEDDKDNSKKKSGTLSSIKNWFSNFI</sequence>
<keyword evidence="4 5" id="KW-0131">Cell cycle</keyword>
<dbReference type="KEGG" id="ful:C4N20_06470"/>
<evidence type="ECO:0000256" key="5">
    <source>
        <dbReference type="HAMAP-Rule" id="MF_02033"/>
    </source>
</evidence>
<dbReference type="GO" id="GO:0009898">
    <property type="term" value="C:cytoplasmic side of plasma membrane"/>
    <property type="evidence" value="ECO:0007669"/>
    <property type="project" value="UniProtKB-UniRule"/>
</dbReference>
<dbReference type="Pfam" id="PF14450">
    <property type="entry name" value="FtsA"/>
    <property type="match status" value="1"/>
</dbReference>
<keyword evidence="3 5" id="KW-0472">Membrane</keyword>
<dbReference type="Gene3D" id="3.30.420.40">
    <property type="match status" value="2"/>
</dbReference>
<dbReference type="InterPro" id="IPR043129">
    <property type="entry name" value="ATPase_NBD"/>
</dbReference>
<dbReference type="CDD" id="cd24048">
    <property type="entry name" value="ASKHA_NBD_FtsA"/>
    <property type="match status" value="1"/>
</dbReference>
<dbReference type="PANTHER" id="PTHR32432">
    <property type="entry name" value="CELL DIVISION PROTEIN FTSA-RELATED"/>
    <property type="match status" value="1"/>
</dbReference>
<dbReference type="PIRSF" id="PIRSF003101">
    <property type="entry name" value="FtsA"/>
    <property type="match status" value="1"/>
</dbReference>
<evidence type="ECO:0000256" key="3">
    <source>
        <dbReference type="ARBA" id="ARBA00023136"/>
    </source>
</evidence>
<gene>
    <name evidence="5 9" type="primary">ftsA</name>
    <name evidence="9" type="ORF">NCTC12112_03185</name>
</gene>
<evidence type="ECO:0000259" key="8">
    <source>
        <dbReference type="SMART" id="SM00842"/>
    </source>
</evidence>
<evidence type="ECO:0000256" key="2">
    <source>
        <dbReference type="ARBA" id="ARBA00022618"/>
    </source>
</evidence>
<dbReference type="GeneID" id="78454445"/>
<evidence type="ECO:0000313" key="10">
    <source>
        <dbReference type="Proteomes" id="UP000249008"/>
    </source>
</evidence>
<proteinExistence type="inferred from homology"/>
<dbReference type="AlphaFoldDB" id="A0AAX2JF14"/>
<feature type="compositionally biased region" description="Basic and acidic residues" evidence="7">
    <location>
        <begin position="405"/>
        <end position="416"/>
    </location>
</feature>
<comment type="subunit">
    <text evidence="5">Self-interacts. Interacts with FtsZ.</text>
</comment>
<dbReference type="RefSeq" id="WP_005982367.1">
    <property type="nucleotide sequence ID" value="NZ_CABKNW010000007.1"/>
</dbReference>
<evidence type="ECO:0000256" key="1">
    <source>
        <dbReference type="ARBA" id="ARBA00022475"/>
    </source>
</evidence>
<dbReference type="InterPro" id="IPR003494">
    <property type="entry name" value="SHS2_FtsA"/>
</dbReference>
<evidence type="ECO:0000256" key="7">
    <source>
        <dbReference type="SAM" id="MobiDB-lite"/>
    </source>
</evidence>
<evidence type="ECO:0000313" key="9">
    <source>
        <dbReference type="EMBL" id="SQJ16002.1"/>
    </source>
</evidence>
<dbReference type="InterPro" id="IPR050696">
    <property type="entry name" value="FtsA/MreB"/>
</dbReference>
<dbReference type="PANTHER" id="PTHR32432:SF4">
    <property type="entry name" value="CELL DIVISION PROTEIN FTSA"/>
    <property type="match status" value="1"/>
</dbReference>
<dbReference type="SUPFAM" id="SSF53067">
    <property type="entry name" value="Actin-like ATPase domain"/>
    <property type="match status" value="2"/>
</dbReference>
<feature type="region of interest" description="Disordered" evidence="7">
    <location>
        <begin position="381"/>
        <end position="421"/>
    </location>
</feature>
<evidence type="ECO:0000256" key="4">
    <source>
        <dbReference type="ARBA" id="ARBA00023306"/>
    </source>
</evidence>
<protein>
    <recommendedName>
        <fullName evidence="5 6">Cell division protein FtsA</fullName>
    </recommendedName>
</protein>
<comment type="subcellular location">
    <subcellularLocation>
        <location evidence="5">Cell membrane</location>
        <topology evidence="5">Peripheral membrane protein</topology>
        <orientation evidence="5">Cytoplasmic side</orientation>
    </subcellularLocation>
    <text evidence="5">Localizes to the Z ring in an FtsZ-dependent manner. Targeted to the membrane through a conserved C-terminal amphipathic helix.</text>
</comment>
<dbReference type="Proteomes" id="UP000249008">
    <property type="component" value="Chromosome 1"/>
</dbReference>
<dbReference type="SMART" id="SM00842">
    <property type="entry name" value="FtsA"/>
    <property type="match status" value="1"/>
</dbReference>
<dbReference type="EMBL" id="LS483487">
    <property type="protein sequence ID" value="SQJ16002.1"/>
    <property type="molecule type" value="Genomic_DNA"/>
</dbReference>
<dbReference type="GO" id="GO:0032153">
    <property type="term" value="C:cell division site"/>
    <property type="evidence" value="ECO:0007669"/>
    <property type="project" value="UniProtKB-UniRule"/>
</dbReference>